<protein>
    <submittedName>
        <fullName evidence="1">Uncharacterized protein</fullName>
    </submittedName>
</protein>
<proteinExistence type="predicted"/>
<dbReference type="OrthoDB" id="286301at2759"/>
<gene>
    <name evidence="1" type="ORF">OXX778_LOCUS21658</name>
</gene>
<sequence length="90" mass="9985">MDQNLQSNLLQTSNQAYQDLICRNLLGQDLTLTKDQSGLVSKWTDKASSKILNDFSGLYSSAYVLEEPLLNTNLPNYGLNNLNSGFKVAN</sequence>
<evidence type="ECO:0000313" key="1">
    <source>
        <dbReference type="EMBL" id="CAF1111750.1"/>
    </source>
</evidence>
<comment type="caution">
    <text evidence="1">The sequence shown here is derived from an EMBL/GenBank/DDBJ whole genome shotgun (WGS) entry which is preliminary data.</text>
</comment>
<keyword evidence="2" id="KW-1185">Reference proteome</keyword>
<dbReference type="EMBL" id="CAJNOC010008211">
    <property type="protein sequence ID" value="CAF1111750.1"/>
    <property type="molecule type" value="Genomic_DNA"/>
</dbReference>
<organism evidence="1 2">
    <name type="scientific">Brachionus calyciflorus</name>
    <dbReference type="NCBI Taxonomy" id="104777"/>
    <lineage>
        <taxon>Eukaryota</taxon>
        <taxon>Metazoa</taxon>
        <taxon>Spiralia</taxon>
        <taxon>Gnathifera</taxon>
        <taxon>Rotifera</taxon>
        <taxon>Eurotatoria</taxon>
        <taxon>Monogononta</taxon>
        <taxon>Pseudotrocha</taxon>
        <taxon>Ploima</taxon>
        <taxon>Brachionidae</taxon>
        <taxon>Brachionus</taxon>
    </lineage>
</organism>
<dbReference type="AlphaFoldDB" id="A0A814PW13"/>
<dbReference type="Proteomes" id="UP000663879">
    <property type="component" value="Unassembled WGS sequence"/>
</dbReference>
<evidence type="ECO:0000313" key="2">
    <source>
        <dbReference type="Proteomes" id="UP000663879"/>
    </source>
</evidence>
<name>A0A814PW13_9BILA</name>
<feature type="non-terminal residue" evidence="1">
    <location>
        <position position="90"/>
    </location>
</feature>
<accession>A0A814PW13</accession>
<reference evidence="1" key="1">
    <citation type="submission" date="2021-02" db="EMBL/GenBank/DDBJ databases">
        <authorList>
            <person name="Nowell W R."/>
        </authorList>
    </citation>
    <scope>NUCLEOTIDE SEQUENCE</scope>
    <source>
        <strain evidence="1">Ploen Becks lab</strain>
    </source>
</reference>